<dbReference type="SUPFAM" id="SSF57552">
    <property type="entry name" value="Blood coagulation inhibitor (disintegrin)"/>
    <property type="match status" value="1"/>
</dbReference>
<dbReference type="PRINTS" id="PR00289">
    <property type="entry name" value="DISINTEGRIN"/>
</dbReference>
<dbReference type="GO" id="GO:0046872">
    <property type="term" value="F:metal ion binding"/>
    <property type="evidence" value="ECO:0007669"/>
    <property type="project" value="UniProtKB-KW"/>
</dbReference>
<dbReference type="GO" id="GO:0008584">
    <property type="term" value="P:male gonad development"/>
    <property type="evidence" value="ECO:0007669"/>
    <property type="project" value="TreeGrafter"/>
</dbReference>
<evidence type="ECO:0000313" key="14">
    <source>
        <dbReference type="Ensembl" id="ENSSHBP00005010117.1"/>
    </source>
</evidence>
<feature type="binding site" evidence="8">
    <location>
        <position position="401"/>
    </location>
    <ligand>
        <name>Zn(2+)</name>
        <dbReference type="ChEBI" id="CHEBI:29105"/>
        <note>catalytic</note>
    </ligand>
</feature>
<dbReference type="GO" id="GO:0004222">
    <property type="term" value="F:metalloendopeptidase activity"/>
    <property type="evidence" value="ECO:0007669"/>
    <property type="project" value="InterPro"/>
</dbReference>
<feature type="domain" description="Peptidase M12B" evidence="13">
    <location>
        <begin position="266"/>
        <end position="461"/>
    </location>
</feature>
<comment type="subcellular location">
    <subcellularLocation>
        <location evidence="1">Membrane</location>
        <topology evidence="1">Single-pass type I membrane protein</topology>
    </subcellularLocation>
</comment>
<feature type="active site" evidence="8">
    <location>
        <position position="402"/>
    </location>
</feature>
<keyword evidence="15" id="KW-1185">Reference proteome</keyword>
<feature type="domain" description="Disintegrin" evidence="12">
    <location>
        <begin position="469"/>
        <end position="555"/>
    </location>
</feature>
<feature type="disulfide bond" evidence="7">
    <location>
        <begin position="718"/>
        <end position="727"/>
    </location>
</feature>
<evidence type="ECO:0000256" key="7">
    <source>
        <dbReference type="PROSITE-ProRule" id="PRU00076"/>
    </source>
</evidence>
<feature type="disulfide bond" evidence="8">
    <location>
        <begin position="416"/>
        <end position="440"/>
    </location>
</feature>
<keyword evidence="2 10" id="KW-0812">Transmembrane</keyword>
<dbReference type="PROSITE" id="PS50215">
    <property type="entry name" value="ADAM_MEPRO"/>
    <property type="match status" value="1"/>
</dbReference>
<evidence type="ECO:0000259" key="11">
    <source>
        <dbReference type="PROSITE" id="PS50026"/>
    </source>
</evidence>
<evidence type="ECO:0000256" key="1">
    <source>
        <dbReference type="ARBA" id="ARBA00004479"/>
    </source>
</evidence>
<dbReference type="GO" id="GO:1990913">
    <property type="term" value="C:sperm head plasma membrane"/>
    <property type="evidence" value="ECO:0007669"/>
    <property type="project" value="TreeGrafter"/>
</dbReference>
<dbReference type="Pfam" id="PF00200">
    <property type="entry name" value="Disintegrin"/>
    <property type="match status" value="1"/>
</dbReference>
<dbReference type="InterPro" id="IPR006586">
    <property type="entry name" value="ADAM_Cys-rich"/>
</dbReference>
<dbReference type="InterPro" id="IPR024079">
    <property type="entry name" value="MetalloPept_cat_dom_sf"/>
</dbReference>
<dbReference type="PROSITE" id="PS50214">
    <property type="entry name" value="DISINTEGRIN_2"/>
    <property type="match status" value="1"/>
</dbReference>
<keyword evidence="8" id="KW-0862">Zinc</keyword>
<feature type="domain" description="EGF-like" evidence="11">
    <location>
        <begin position="694"/>
        <end position="728"/>
    </location>
</feature>
<dbReference type="PROSITE" id="PS50026">
    <property type="entry name" value="EGF_3"/>
    <property type="match status" value="1"/>
</dbReference>
<dbReference type="InterPro" id="IPR001590">
    <property type="entry name" value="Peptidase_M12B"/>
</dbReference>
<dbReference type="SMART" id="SM00050">
    <property type="entry name" value="DISIN"/>
    <property type="match status" value="1"/>
</dbReference>
<dbReference type="InParanoid" id="A0A672U6F6"/>
<dbReference type="SMART" id="SM00608">
    <property type="entry name" value="ACR"/>
    <property type="match status" value="1"/>
</dbReference>
<dbReference type="SUPFAM" id="SSF55486">
    <property type="entry name" value="Metalloproteases ('zincins'), catalytic domain"/>
    <property type="match status" value="1"/>
</dbReference>
<dbReference type="Gene3D" id="3.40.390.10">
    <property type="entry name" value="Collagenase (Catalytic Domain)"/>
    <property type="match status" value="1"/>
</dbReference>
<evidence type="ECO:0000313" key="15">
    <source>
        <dbReference type="Proteomes" id="UP000472266"/>
    </source>
</evidence>
<evidence type="ECO:0000259" key="13">
    <source>
        <dbReference type="PROSITE" id="PS50215"/>
    </source>
</evidence>
<dbReference type="InterPro" id="IPR000742">
    <property type="entry name" value="EGF"/>
</dbReference>
<dbReference type="Pfam" id="PF01421">
    <property type="entry name" value="Reprolysin"/>
    <property type="match status" value="1"/>
</dbReference>
<protein>
    <recommendedName>
        <fullName evidence="16">ADAM metallopeptidase domain 9</fullName>
    </recommendedName>
</protein>
<dbReference type="PANTHER" id="PTHR11905:SF120">
    <property type="entry name" value="DISINTEGRIN AND METALLOPROTEINASE DOMAIN-CONTAINING PROTEIN 1A"/>
    <property type="match status" value="1"/>
</dbReference>
<dbReference type="FunFam" id="4.10.70.10:FF:000001">
    <property type="entry name" value="Disintegrin and metalloproteinase domain-containing protein 22"/>
    <property type="match status" value="1"/>
</dbReference>
<feature type="transmembrane region" description="Helical" evidence="10">
    <location>
        <begin position="756"/>
        <end position="778"/>
    </location>
</feature>
<dbReference type="PROSITE" id="PS00427">
    <property type="entry name" value="DISINTEGRIN_1"/>
    <property type="match status" value="1"/>
</dbReference>
<evidence type="ECO:0000256" key="8">
    <source>
        <dbReference type="PROSITE-ProRule" id="PRU00276"/>
    </source>
</evidence>
<comment type="caution">
    <text evidence="7">Lacks conserved residue(s) required for the propagation of feature annotation.</text>
</comment>
<evidence type="ECO:0000256" key="4">
    <source>
        <dbReference type="ARBA" id="ARBA00023136"/>
    </source>
</evidence>
<reference evidence="14" key="2">
    <citation type="submission" date="2025-08" db="UniProtKB">
        <authorList>
            <consortium name="Ensembl"/>
        </authorList>
    </citation>
    <scope>IDENTIFICATION</scope>
</reference>
<dbReference type="Pfam" id="PF01562">
    <property type="entry name" value="Pep_M12B_propep"/>
    <property type="match status" value="1"/>
</dbReference>
<dbReference type="InterPro" id="IPR001762">
    <property type="entry name" value="Disintegrin_dom"/>
</dbReference>
<evidence type="ECO:0000256" key="9">
    <source>
        <dbReference type="SAM" id="MobiDB-lite"/>
    </source>
</evidence>
<dbReference type="FunFam" id="3.40.390.10:FF:000002">
    <property type="entry name" value="Disintegrin and metalloproteinase domain-containing protein 22"/>
    <property type="match status" value="1"/>
</dbReference>
<dbReference type="CDD" id="cd04269">
    <property type="entry name" value="ZnMc_adamalysin_II_like"/>
    <property type="match status" value="1"/>
</dbReference>
<dbReference type="GeneTree" id="ENSGT00940000161067"/>
<dbReference type="PANTHER" id="PTHR11905">
    <property type="entry name" value="ADAM A DISINTEGRIN AND METALLOPROTEASE DOMAIN"/>
    <property type="match status" value="1"/>
</dbReference>
<keyword evidence="8" id="KW-0479">Metal-binding</keyword>
<evidence type="ECO:0000256" key="2">
    <source>
        <dbReference type="ARBA" id="ARBA00022692"/>
    </source>
</evidence>
<feature type="region of interest" description="Disordered" evidence="9">
    <location>
        <begin position="1"/>
        <end position="29"/>
    </location>
</feature>
<dbReference type="GO" id="GO:0009897">
    <property type="term" value="C:external side of plasma membrane"/>
    <property type="evidence" value="ECO:0007669"/>
    <property type="project" value="TreeGrafter"/>
</dbReference>
<dbReference type="InterPro" id="IPR036436">
    <property type="entry name" value="Disintegrin_dom_sf"/>
</dbReference>
<dbReference type="InterPro" id="IPR034027">
    <property type="entry name" value="Reprolysin_adamalysin"/>
</dbReference>
<evidence type="ECO:0008006" key="16">
    <source>
        <dbReference type="Google" id="ProtNLM"/>
    </source>
</evidence>
<evidence type="ECO:0000256" key="5">
    <source>
        <dbReference type="ARBA" id="ARBA00023157"/>
    </source>
</evidence>
<feature type="disulfide bond" evidence="8">
    <location>
        <begin position="376"/>
        <end position="456"/>
    </location>
</feature>
<dbReference type="InterPro" id="IPR002870">
    <property type="entry name" value="Peptidase_M12B_N"/>
</dbReference>
<keyword evidence="5 7" id="KW-1015">Disulfide bond</keyword>
<dbReference type="Gene3D" id="4.10.70.10">
    <property type="entry name" value="Disintegrin domain"/>
    <property type="match status" value="1"/>
</dbReference>
<accession>A0A672U6F6</accession>
<keyword evidence="4 10" id="KW-0472">Membrane</keyword>
<evidence type="ECO:0000259" key="12">
    <source>
        <dbReference type="PROSITE" id="PS50214"/>
    </source>
</evidence>
<feature type="binding site" evidence="8">
    <location>
        <position position="405"/>
    </location>
    <ligand>
        <name>Zn(2+)</name>
        <dbReference type="ChEBI" id="CHEBI:29105"/>
        <note>catalytic</note>
    </ligand>
</feature>
<reference evidence="14 15" key="1">
    <citation type="submission" date="2019-11" db="EMBL/GenBank/DDBJ databases">
        <title>Strigops habroptila (kakapo) genome, bStrHab1, primary haplotype, v2.</title>
        <authorList>
            <person name="Jarvis E.D."/>
            <person name="Howard J."/>
            <person name="Rhie A."/>
            <person name="Phillippy A."/>
            <person name="Korlach J."/>
            <person name="Digby A."/>
            <person name="Iorns D."/>
            <person name="Eason D."/>
            <person name="Robertson B."/>
            <person name="Raemaekers T."/>
            <person name="Howe K."/>
            <person name="Lewin H."/>
            <person name="Damas J."/>
            <person name="Hastie A."/>
            <person name="Tracey A."/>
            <person name="Chow W."/>
            <person name="Fedrigo O."/>
        </authorList>
    </citation>
    <scope>NUCLEOTIDE SEQUENCE [LARGE SCALE GENOMIC DNA]</scope>
</reference>
<evidence type="ECO:0000256" key="3">
    <source>
        <dbReference type="ARBA" id="ARBA00022989"/>
    </source>
</evidence>
<sequence length="804" mass="88418">MAAPQGSIASRTFVCGSPEGTAPSWPPPQRLRAERVHMPVQGLAGPSLRRLAAILKALAMRWLQAHHGGWGEALLLRLGVWAVLVAFLLPGAGSHHPPPGYAVYEIVHPRKLAPKAEKATGGEVSYVLRVEGKNHIIHLTQKRGFLVKNLPVITYSPRGNRVVEQPHIPEECFYRGYVEDSPGSLATLSICWGLRGQLEIGNLSYGIEPVPGSLTFQHLLYQREATQSKPLLCGLTNEVMQKQLGEMGPQVTLRKHVFCRGLKHTTYVEIFVVVDYSLFSFQGSNETSVMLLVTDTINLAETYFYSLKIRICLIGMEIWTHSNFIRYSQDIEDVLRSFNNWANTDLSQRMAYDTAHLFTYMDFGLIVGLAYVGTICFPGYRSSIISHIRRDFTAFSLIFAHELGHNLGMEHDKKNCVCGTATKCYMTGDSLTGAKGFSNCSMQYYLDLMNRGHGHCLCNIPEPYRLFHFKHCGNKVIDEGEQCDCGGPKDCQGNPCCHPNCRLKPGAVCSIGQCCHKCRFHAAGHKCRSEADECDLPEYCNGTSAWCPKDLYVHDGTPCSNNGYCYYGKCATYDNLCRKVFGKQARGAPKSCFQKQNMRGDRFGNCGGDGSKVAFVGCKPQNVLCGRLQCVNVKKIPVLQRSKAIIQTPGPNDWCWGTAYHASIDIPDVGGGTDGTRCGPKKICINRTCVDATVKMKCDGKVKCGGKGVCNNLEHCHCEAGWAPPNCQFHGLGGSMESGPPPALMMTMGEVVRTKVFKIAMGITVPLTIIGIAVGIAATKYRKAKAAIAERSETPLLENKECKS</sequence>
<proteinExistence type="predicted"/>
<keyword evidence="7" id="KW-0245">EGF-like domain</keyword>
<feature type="binding site" evidence="8">
    <location>
        <position position="411"/>
    </location>
    <ligand>
        <name>Zn(2+)</name>
        <dbReference type="ChEBI" id="CHEBI:29105"/>
        <note>catalytic</note>
    </ligand>
</feature>
<reference evidence="14" key="3">
    <citation type="submission" date="2025-09" db="UniProtKB">
        <authorList>
            <consortium name="Ensembl"/>
        </authorList>
    </citation>
    <scope>IDENTIFICATION</scope>
</reference>
<dbReference type="InterPro" id="IPR018358">
    <property type="entry name" value="Disintegrin_CS"/>
</dbReference>
<dbReference type="AlphaFoldDB" id="A0A672U6F6"/>
<evidence type="ECO:0000256" key="6">
    <source>
        <dbReference type="PROSITE-ProRule" id="PRU00068"/>
    </source>
</evidence>
<dbReference type="GO" id="GO:0006508">
    <property type="term" value="P:proteolysis"/>
    <property type="evidence" value="ECO:0007669"/>
    <property type="project" value="InterPro"/>
</dbReference>
<keyword evidence="3 10" id="KW-1133">Transmembrane helix</keyword>
<dbReference type="Proteomes" id="UP000472266">
    <property type="component" value="Chromosome 12"/>
</dbReference>
<dbReference type="Ensembl" id="ENSSHBT00005012172.1">
    <property type="protein sequence ID" value="ENSSHBP00005010117.1"/>
    <property type="gene ID" value="ENSSHBG00005008807.1"/>
</dbReference>
<dbReference type="Pfam" id="PF08516">
    <property type="entry name" value="ADAM_CR"/>
    <property type="match status" value="1"/>
</dbReference>
<dbReference type="OMA" id="DWCWGTA"/>
<dbReference type="PROSITE" id="PS01186">
    <property type="entry name" value="EGF_2"/>
    <property type="match status" value="1"/>
</dbReference>
<organism evidence="14 15">
    <name type="scientific">Strigops habroptila</name>
    <name type="common">Kakapo</name>
    <dbReference type="NCBI Taxonomy" id="2489341"/>
    <lineage>
        <taxon>Eukaryota</taxon>
        <taxon>Metazoa</taxon>
        <taxon>Chordata</taxon>
        <taxon>Craniata</taxon>
        <taxon>Vertebrata</taxon>
        <taxon>Euteleostomi</taxon>
        <taxon>Archelosauria</taxon>
        <taxon>Archosauria</taxon>
        <taxon>Dinosauria</taxon>
        <taxon>Saurischia</taxon>
        <taxon>Theropoda</taxon>
        <taxon>Coelurosauria</taxon>
        <taxon>Aves</taxon>
        <taxon>Neognathae</taxon>
        <taxon>Neoaves</taxon>
        <taxon>Telluraves</taxon>
        <taxon>Australaves</taxon>
        <taxon>Psittaciformes</taxon>
        <taxon>Psittacidae</taxon>
        <taxon>Strigops</taxon>
    </lineage>
</organism>
<name>A0A672U6F6_STRHB</name>
<evidence type="ECO:0000256" key="10">
    <source>
        <dbReference type="SAM" id="Phobius"/>
    </source>
</evidence>
<feature type="disulfide bond" evidence="6">
    <location>
        <begin position="527"/>
        <end position="547"/>
    </location>
</feature>